<comment type="caution">
    <text evidence="2">The sequence shown here is derived from an EMBL/GenBank/DDBJ whole genome shotgun (WGS) entry which is preliminary data.</text>
</comment>
<dbReference type="RefSeq" id="WP_011637004.1">
    <property type="nucleotide sequence ID" value="NZ_JBOZOX010000001.1"/>
</dbReference>
<keyword evidence="1" id="KW-0472">Membrane</keyword>
<feature type="transmembrane region" description="Helical" evidence="1">
    <location>
        <begin position="6"/>
        <end position="27"/>
    </location>
</feature>
<protein>
    <recommendedName>
        <fullName evidence="4">Cardiolipin synthase N-terminal domain-containing protein</fullName>
    </recommendedName>
</protein>
<gene>
    <name evidence="2" type="ORF">AWJ07_17610</name>
</gene>
<evidence type="ECO:0008006" key="4">
    <source>
        <dbReference type="Google" id="ProtNLM"/>
    </source>
</evidence>
<dbReference type="Proteomes" id="UP000055702">
    <property type="component" value="Unassembled WGS sequence"/>
</dbReference>
<keyword evidence="1" id="KW-1133">Transmembrane helix</keyword>
<organism evidence="2">
    <name type="scientific">Shewanella frigidimarina</name>
    <dbReference type="NCBI Taxonomy" id="56812"/>
    <lineage>
        <taxon>Bacteria</taxon>
        <taxon>Pseudomonadati</taxon>
        <taxon>Pseudomonadota</taxon>
        <taxon>Gammaproteobacteria</taxon>
        <taxon>Alteromonadales</taxon>
        <taxon>Shewanellaceae</taxon>
        <taxon>Shewanella</taxon>
    </lineage>
</organism>
<name>A0A119CZJ1_SHEFR</name>
<keyword evidence="1" id="KW-0812">Transmembrane</keyword>
<evidence type="ECO:0000313" key="3">
    <source>
        <dbReference type="Proteomes" id="UP000055702"/>
    </source>
</evidence>
<sequence>MNNMDITLVLMLIALLILHIHFCYRAYTSKAHIKNAQRVVWSMLSLLMGPLGYYVYQNMIPLEFYE</sequence>
<evidence type="ECO:0000313" key="2">
    <source>
        <dbReference type="EMBL" id="KVX01445.1"/>
    </source>
</evidence>
<evidence type="ECO:0000256" key="1">
    <source>
        <dbReference type="SAM" id="Phobius"/>
    </source>
</evidence>
<dbReference type="OMA" id="HCLFARR"/>
<dbReference type="EMBL" id="LRDC01000023">
    <property type="protein sequence ID" value="KVX01445.1"/>
    <property type="molecule type" value="Genomic_DNA"/>
</dbReference>
<dbReference type="GeneID" id="41836898"/>
<feature type="transmembrane region" description="Helical" evidence="1">
    <location>
        <begin position="39"/>
        <end position="56"/>
    </location>
</feature>
<proteinExistence type="predicted"/>
<dbReference type="AlphaFoldDB" id="A0A119CZJ1"/>
<accession>A0A119CZJ1</accession>
<reference evidence="2 3" key="1">
    <citation type="submission" date="2016-01" db="EMBL/GenBank/DDBJ databases">
        <title>Draft genome of the antarctic isolate Shewanella frigidimarina Ag06-30.</title>
        <authorList>
            <person name="Parmeciano Di Noto G."/>
            <person name="Vazquez S."/>
            <person name="Mac Cormack W."/>
            <person name="Iriarte A."/>
            <person name="Quiroga C."/>
        </authorList>
    </citation>
    <scope>NUCLEOTIDE SEQUENCE [LARGE SCALE GENOMIC DNA]</scope>
    <source>
        <strain evidence="2 3">Ag06-30</strain>
    </source>
</reference>